<sequence>MLKIIKVNVKMQKNKINYNQLLENTLEYWPQIIFCDDMKLSGNDGAIIDYLNKFYFELLDDKLNESKEDFISILSWSIKCIITRKAIKVYKKEGFCKYIDLNDIDYQKLKEHFIEQINVKENKELLEKDNIEIVY</sequence>
<proteinExistence type="predicted"/>
<protein>
    <submittedName>
        <fullName evidence="1">Uncharacterized protein</fullName>
    </submittedName>
</protein>
<name>A0A6S6STD4_9BACT</name>
<evidence type="ECO:0000313" key="1">
    <source>
        <dbReference type="EMBL" id="CAA6806227.1"/>
    </source>
</evidence>
<reference evidence="1" key="1">
    <citation type="submission" date="2020-01" db="EMBL/GenBank/DDBJ databases">
        <authorList>
            <person name="Meier V. D."/>
            <person name="Meier V D."/>
        </authorList>
    </citation>
    <scope>NUCLEOTIDE SEQUENCE</scope>
    <source>
        <strain evidence="1">HLG_WM_MAG_12</strain>
    </source>
</reference>
<dbReference type="EMBL" id="CACVAW010000022">
    <property type="protein sequence ID" value="CAA6806227.1"/>
    <property type="molecule type" value="Genomic_DNA"/>
</dbReference>
<gene>
    <name evidence="1" type="ORF">HELGO_WM13556</name>
</gene>
<dbReference type="AlphaFoldDB" id="A0A6S6STD4"/>
<accession>A0A6S6STD4</accession>
<organism evidence="1">
    <name type="scientific">uncultured Campylobacterales bacterium</name>
    <dbReference type="NCBI Taxonomy" id="352960"/>
    <lineage>
        <taxon>Bacteria</taxon>
        <taxon>Pseudomonadati</taxon>
        <taxon>Campylobacterota</taxon>
        <taxon>Epsilonproteobacteria</taxon>
        <taxon>Campylobacterales</taxon>
        <taxon>environmental samples</taxon>
    </lineage>
</organism>